<dbReference type="RefSeq" id="XP_022397320.1">
    <property type="nucleotide sequence ID" value="XM_022548457.1"/>
</dbReference>
<evidence type="ECO:0000313" key="2">
    <source>
        <dbReference type="Proteomes" id="UP000184300"/>
    </source>
</evidence>
<keyword evidence="2" id="KW-1185">Reference proteome</keyword>
<evidence type="ECO:0000313" key="1">
    <source>
        <dbReference type="EMBL" id="OJJ80622.1"/>
    </source>
</evidence>
<gene>
    <name evidence="1" type="ORF">ASPGLDRAFT_61009</name>
</gene>
<dbReference type="AlphaFoldDB" id="A0A1L9V9V9"/>
<name>A0A1L9V9V9_ASPGL</name>
<protein>
    <submittedName>
        <fullName evidence="1">Uncharacterized protein</fullName>
    </submittedName>
</protein>
<dbReference type="VEuPathDB" id="FungiDB:ASPGLDRAFT_61009"/>
<organism evidence="1 2">
    <name type="scientific">Aspergillus glaucus CBS 516.65</name>
    <dbReference type="NCBI Taxonomy" id="1160497"/>
    <lineage>
        <taxon>Eukaryota</taxon>
        <taxon>Fungi</taxon>
        <taxon>Dikarya</taxon>
        <taxon>Ascomycota</taxon>
        <taxon>Pezizomycotina</taxon>
        <taxon>Eurotiomycetes</taxon>
        <taxon>Eurotiomycetidae</taxon>
        <taxon>Eurotiales</taxon>
        <taxon>Aspergillaceae</taxon>
        <taxon>Aspergillus</taxon>
        <taxon>Aspergillus subgen. Aspergillus</taxon>
    </lineage>
</organism>
<dbReference type="EMBL" id="KV878910">
    <property type="protein sequence ID" value="OJJ80622.1"/>
    <property type="molecule type" value="Genomic_DNA"/>
</dbReference>
<reference evidence="2" key="1">
    <citation type="journal article" date="2017" name="Genome Biol.">
        <title>Comparative genomics reveals high biological diversity and specific adaptations in the industrially and medically important fungal genus Aspergillus.</title>
        <authorList>
            <person name="de Vries R.P."/>
            <person name="Riley R."/>
            <person name="Wiebenga A."/>
            <person name="Aguilar-Osorio G."/>
            <person name="Amillis S."/>
            <person name="Uchima C.A."/>
            <person name="Anderluh G."/>
            <person name="Asadollahi M."/>
            <person name="Askin M."/>
            <person name="Barry K."/>
            <person name="Battaglia E."/>
            <person name="Bayram O."/>
            <person name="Benocci T."/>
            <person name="Braus-Stromeyer S.A."/>
            <person name="Caldana C."/>
            <person name="Canovas D."/>
            <person name="Cerqueira G.C."/>
            <person name="Chen F."/>
            <person name="Chen W."/>
            <person name="Choi C."/>
            <person name="Clum A."/>
            <person name="Dos Santos R.A."/>
            <person name="Damasio A.R."/>
            <person name="Diallinas G."/>
            <person name="Emri T."/>
            <person name="Fekete E."/>
            <person name="Flipphi M."/>
            <person name="Freyberg S."/>
            <person name="Gallo A."/>
            <person name="Gournas C."/>
            <person name="Habgood R."/>
            <person name="Hainaut M."/>
            <person name="Harispe M.L."/>
            <person name="Henrissat B."/>
            <person name="Hilden K.S."/>
            <person name="Hope R."/>
            <person name="Hossain A."/>
            <person name="Karabika E."/>
            <person name="Karaffa L."/>
            <person name="Karanyi Z."/>
            <person name="Krasevec N."/>
            <person name="Kuo A."/>
            <person name="Kusch H."/>
            <person name="LaButti K."/>
            <person name="Lagendijk E.L."/>
            <person name="Lapidus A."/>
            <person name="Levasseur A."/>
            <person name="Lindquist E."/>
            <person name="Lipzen A."/>
            <person name="Logrieco A.F."/>
            <person name="MacCabe A."/>
            <person name="Maekelae M.R."/>
            <person name="Malavazi I."/>
            <person name="Melin P."/>
            <person name="Meyer V."/>
            <person name="Mielnichuk N."/>
            <person name="Miskei M."/>
            <person name="Molnar A.P."/>
            <person name="Mule G."/>
            <person name="Ngan C.Y."/>
            <person name="Orejas M."/>
            <person name="Orosz E."/>
            <person name="Ouedraogo J.P."/>
            <person name="Overkamp K.M."/>
            <person name="Park H.-S."/>
            <person name="Perrone G."/>
            <person name="Piumi F."/>
            <person name="Punt P.J."/>
            <person name="Ram A.F."/>
            <person name="Ramon A."/>
            <person name="Rauscher S."/>
            <person name="Record E."/>
            <person name="Riano-Pachon D.M."/>
            <person name="Robert V."/>
            <person name="Roehrig J."/>
            <person name="Ruller R."/>
            <person name="Salamov A."/>
            <person name="Salih N.S."/>
            <person name="Samson R.A."/>
            <person name="Sandor E."/>
            <person name="Sanguinetti M."/>
            <person name="Schuetze T."/>
            <person name="Sepcic K."/>
            <person name="Shelest E."/>
            <person name="Sherlock G."/>
            <person name="Sophianopoulou V."/>
            <person name="Squina F.M."/>
            <person name="Sun H."/>
            <person name="Susca A."/>
            <person name="Todd R.B."/>
            <person name="Tsang A."/>
            <person name="Unkles S.E."/>
            <person name="van de Wiele N."/>
            <person name="van Rossen-Uffink D."/>
            <person name="Oliveira J.V."/>
            <person name="Vesth T.C."/>
            <person name="Visser J."/>
            <person name="Yu J.-H."/>
            <person name="Zhou M."/>
            <person name="Andersen M.R."/>
            <person name="Archer D.B."/>
            <person name="Baker S.E."/>
            <person name="Benoit I."/>
            <person name="Brakhage A.A."/>
            <person name="Braus G.H."/>
            <person name="Fischer R."/>
            <person name="Frisvad J.C."/>
            <person name="Goldman G.H."/>
            <person name="Houbraken J."/>
            <person name="Oakley B."/>
            <person name="Pocsi I."/>
            <person name="Scazzocchio C."/>
            <person name="Seiboth B."/>
            <person name="vanKuyk P.A."/>
            <person name="Wortman J."/>
            <person name="Dyer P.S."/>
            <person name="Grigoriev I.V."/>
        </authorList>
    </citation>
    <scope>NUCLEOTIDE SEQUENCE [LARGE SCALE GENOMIC DNA]</scope>
    <source>
        <strain evidence="2">CBS 516.65</strain>
    </source>
</reference>
<dbReference type="GeneID" id="34464717"/>
<accession>A0A1L9V9V9</accession>
<proteinExistence type="predicted"/>
<dbReference type="Proteomes" id="UP000184300">
    <property type="component" value="Unassembled WGS sequence"/>
</dbReference>
<sequence length="347" mass="39669">MDILEDLQKKTAAALKSTEELEASSEEAQIERQLAIYDCGRNVQSVELLMEFGKRGDGDEDGVLEFINQMKFRADIIADAELFTSGMKDEKDTFLGLYYQDPRKFSSIRSTAFTSLTGSSNTMQISSSTNAKYPRSQGIARSLHTDAVSIELLLQVRPTSDVLLLSSNSSPPPSRFQLGIAKGFDKINLSERYTRWREDSDDLVRRMSEAEKIDHLRIDCKILAYDFAKLFQSISTLKEVQKHNDASKQKEVADELMGRAVYKADIITDAQIFASDRRGSYYATRLLEFHANLLLNKKEVTPEVEHEHHIFLRMLLYSYLCLAENVPFIEKEYAYPYYKVVRDTTGW</sequence>